<protein>
    <recommendedName>
        <fullName evidence="4">M48 family metalloprotease</fullName>
    </recommendedName>
</protein>
<keyword evidence="1" id="KW-1133">Transmembrane helix</keyword>
<proteinExistence type="predicted"/>
<feature type="transmembrane region" description="Helical" evidence="1">
    <location>
        <begin position="25"/>
        <end position="45"/>
    </location>
</feature>
<dbReference type="Proteomes" id="UP001144396">
    <property type="component" value="Unassembled WGS sequence"/>
</dbReference>
<organism evidence="2 3">
    <name type="scientific">Agromyces rhizosphaerae</name>
    <dbReference type="NCBI Taxonomy" id="88374"/>
    <lineage>
        <taxon>Bacteria</taxon>
        <taxon>Bacillati</taxon>
        <taxon>Actinomycetota</taxon>
        <taxon>Actinomycetes</taxon>
        <taxon>Micrococcales</taxon>
        <taxon>Microbacteriaceae</taxon>
        <taxon>Agromyces</taxon>
    </lineage>
</organism>
<reference evidence="2" key="1">
    <citation type="submission" date="2022-12" db="EMBL/GenBank/DDBJ databases">
        <title>Reference genome sequencing for broad-spectrum identification of bacterial and archaeal isolates by mass spectrometry.</title>
        <authorList>
            <person name="Sekiguchi Y."/>
            <person name="Tourlousse D.M."/>
        </authorList>
    </citation>
    <scope>NUCLEOTIDE SEQUENCE</scope>
    <source>
        <strain evidence="2">14</strain>
    </source>
</reference>
<accession>A0A9W6D1L2</accession>
<evidence type="ECO:0008006" key="4">
    <source>
        <dbReference type="Google" id="ProtNLM"/>
    </source>
</evidence>
<feature type="transmembrane region" description="Helical" evidence="1">
    <location>
        <begin position="51"/>
        <end position="69"/>
    </location>
</feature>
<keyword evidence="1" id="KW-0812">Transmembrane</keyword>
<gene>
    <name evidence="2" type="ORF">ARHIZOSPH14_20900</name>
</gene>
<sequence length="314" mass="34065">MSMQTDDEATRAEQLLRDSRHPSEAPAFVLAVTAVGVVLAIGLFAVFSPAVLGGLLAIVGVALFIWLNFQIGRVRMRAHAVAVTSASFPALQEVIDDVRSRLGYRRRVDVFVVRGQATAAATYTYFGVNAILLDGSAIADLDSERRRSEVRFLLATEFGHLLARFSWWVPARVAVTRLGLQQVLAPFVAPWLRATVYTGDRLAYLCTRDVDVSMNAIHRALVGKDAAADLRPSGLIEQAGSVRQSFILRVAEILPSTPHTTNRYLELLAFIAQVQPADFDRLRDAVSPKAAAVMTQLVPPPTQPVGLPPAAAEG</sequence>
<keyword evidence="3" id="KW-1185">Reference proteome</keyword>
<name>A0A9W6D1L2_9MICO</name>
<dbReference type="EMBL" id="BSDP01000001">
    <property type="protein sequence ID" value="GLI27848.1"/>
    <property type="molecule type" value="Genomic_DNA"/>
</dbReference>
<dbReference type="AlphaFoldDB" id="A0A9W6D1L2"/>
<evidence type="ECO:0000313" key="3">
    <source>
        <dbReference type="Proteomes" id="UP001144396"/>
    </source>
</evidence>
<evidence type="ECO:0000313" key="2">
    <source>
        <dbReference type="EMBL" id="GLI27848.1"/>
    </source>
</evidence>
<evidence type="ECO:0000256" key="1">
    <source>
        <dbReference type="SAM" id="Phobius"/>
    </source>
</evidence>
<keyword evidence="1" id="KW-0472">Membrane</keyword>
<comment type="caution">
    <text evidence="2">The sequence shown here is derived from an EMBL/GenBank/DDBJ whole genome shotgun (WGS) entry which is preliminary data.</text>
</comment>